<protein>
    <submittedName>
        <fullName evidence="1">Uncharacterized protein</fullName>
    </submittedName>
</protein>
<dbReference type="AlphaFoldDB" id="A0A645ENH7"/>
<accession>A0A645ENH7</accession>
<name>A0A645ENH7_9ZZZZ</name>
<proteinExistence type="predicted"/>
<reference evidence="1" key="1">
    <citation type="submission" date="2019-08" db="EMBL/GenBank/DDBJ databases">
        <authorList>
            <person name="Kucharzyk K."/>
            <person name="Murdoch R.W."/>
            <person name="Higgins S."/>
            <person name="Loffler F."/>
        </authorList>
    </citation>
    <scope>NUCLEOTIDE SEQUENCE</scope>
</reference>
<evidence type="ECO:0000313" key="1">
    <source>
        <dbReference type="EMBL" id="MPN03367.1"/>
    </source>
</evidence>
<sequence length="68" mass="7440">MYLYSVGYILKPVALLGIFYSCKKAFFGNFYESLGFFRAVSDFKGSGGISAVAIIECSNIYSNNVSVT</sequence>
<gene>
    <name evidence="1" type="ORF">SDC9_150595</name>
</gene>
<dbReference type="EMBL" id="VSSQ01049287">
    <property type="protein sequence ID" value="MPN03367.1"/>
    <property type="molecule type" value="Genomic_DNA"/>
</dbReference>
<comment type="caution">
    <text evidence="1">The sequence shown here is derived from an EMBL/GenBank/DDBJ whole genome shotgun (WGS) entry which is preliminary data.</text>
</comment>
<organism evidence="1">
    <name type="scientific">bioreactor metagenome</name>
    <dbReference type="NCBI Taxonomy" id="1076179"/>
    <lineage>
        <taxon>unclassified sequences</taxon>
        <taxon>metagenomes</taxon>
        <taxon>ecological metagenomes</taxon>
    </lineage>
</organism>